<evidence type="ECO:0000256" key="5">
    <source>
        <dbReference type="ARBA" id="ARBA00022722"/>
    </source>
</evidence>
<keyword evidence="4 7" id="KW-0964">Secreted</keyword>
<dbReference type="PIRSF" id="PIRSF001013">
    <property type="entry name" value="Barnase"/>
    <property type="match status" value="1"/>
</dbReference>
<proteinExistence type="inferred from homology"/>
<gene>
    <name evidence="8" type="ORF">V2H41_02065</name>
</gene>
<evidence type="ECO:0000256" key="2">
    <source>
        <dbReference type="ARBA" id="ARBA00009006"/>
    </source>
</evidence>
<evidence type="ECO:0000256" key="1">
    <source>
        <dbReference type="ARBA" id="ARBA00004613"/>
    </source>
</evidence>
<comment type="similarity">
    <text evidence="2 7">Belongs to the ribonuclease N1/T1 family.</text>
</comment>
<dbReference type="SUPFAM" id="SSF53933">
    <property type="entry name" value="Microbial ribonucleases"/>
    <property type="match status" value="1"/>
</dbReference>
<evidence type="ECO:0000313" key="9">
    <source>
        <dbReference type="Proteomes" id="UP001357452"/>
    </source>
</evidence>
<evidence type="ECO:0000256" key="7">
    <source>
        <dbReference type="PIRNR" id="PIRNR001013"/>
    </source>
</evidence>
<protein>
    <recommendedName>
        <fullName evidence="3 7">Ribonuclease</fullName>
        <ecNumber evidence="7">3.1.27.-</ecNumber>
    </recommendedName>
</protein>
<dbReference type="InterPro" id="IPR001887">
    <property type="entry name" value="Barnase"/>
</dbReference>
<dbReference type="EC" id="3.1.27.-" evidence="7"/>
<dbReference type="RefSeq" id="WP_330973455.1">
    <property type="nucleotide sequence ID" value="NZ_JAZGLY010000001.1"/>
</dbReference>
<evidence type="ECO:0000313" key="8">
    <source>
        <dbReference type="EMBL" id="MEE6186050.1"/>
    </source>
</evidence>
<keyword evidence="6 7" id="KW-0378">Hydrolase</keyword>
<keyword evidence="9" id="KW-1185">Reference proteome</keyword>
<evidence type="ECO:0000256" key="3">
    <source>
        <dbReference type="ARBA" id="ARBA00022214"/>
    </source>
</evidence>
<dbReference type="Gene3D" id="3.10.450.30">
    <property type="entry name" value="Microbial ribonucleases"/>
    <property type="match status" value="1"/>
</dbReference>
<name>A0ABU7RDH8_9BACT</name>
<accession>A0ABU7RDH8</accession>
<dbReference type="InterPro" id="IPR016191">
    <property type="entry name" value="Ribonuclease/ribotoxin"/>
</dbReference>
<organism evidence="8 9">
    <name type="scientific">Niabella digestorum</name>
    <dbReference type="NCBI Taxonomy" id="3117701"/>
    <lineage>
        <taxon>Bacteria</taxon>
        <taxon>Pseudomonadati</taxon>
        <taxon>Bacteroidota</taxon>
        <taxon>Chitinophagia</taxon>
        <taxon>Chitinophagales</taxon>
        <taxon>Chitinophagaceae</taxon>
        <taxon>Niabella</taxon>
    </lineage>
</organism>
<evidence type="ECO:0000256" key="6">
    <source>
        <dbReference type="ARBA" id="ARBA00022801"/>
    </source>
</evidence>
<dbReference type="EMBL" id="JAZGLY010000001">
    <property type="protein sequence ID" value="MEE6186050.1"/>
    <property type="molecule type" value="Genomic_DNA"/>
</dbReference>
<dbReference type="PRINTS" id="PR00117">
    <property type="entry name" value="BARNASE"/>
</dbReference>
<keyword evidence="7" id="KW-0255">Endonuclease</keyword>
<reference evidence="8 9" key="1">
    <citation type="submission" date="2024-01" db="EMBL/GenBank/DDBJ databases">
        <title>Niabella digestum sp. nov., isolated from waste digestion system.</title>
        <authorList>
            <person name="Zhang L."/>
        </authorList>
    </citation>
    <scope>NUCLEOTIDE SEQUENCE [LARGE SCALE GENOMIC DNA]</scope>
    <source>
        <strain evidence="8 9">A18</strain>
    </source>
</reference>
<dbReference type="Proteomes" id="UP001357452">
    <property type="component" value="Unassembled WGS sequence"/>
</dbReference>
<dbReference type="InterPro" id="IPR000026">
    <property type="entry name" value="N1-like"/>
</dbReference>
<comment type="subcellular location">
    <subcellularLocation>
        <location evidence="1 7">Secreted</location>
    </subcellularLocation>
</comment>
<evidence type="ECO:0000256" key="4">
    <source>
        <dbReference type="ARBA" id="ARBA00022525"/>
    </source>
</evidence>
<keyword evidence="5 7" id="KW-0540">Nuclease</keyword>
<sequence>MMRNRWVTFSTLFLVFLALYAFLKKGHDEVLPYGGAISDPITDTIAIDELTREDVVVPYVRMHKKLPDYYVTKSEARKRGWIASEGNLCEVLPGKAIGGDVFANREGQLPKAAKRVWYEADLNYRCGRRNAHRLLYSNDGLIYVTYDHYKNFEKR</sequence>
<comment type="caution">
    <text evidence="8">The sequence shown here is derived from an EMBL/GenBank/DDBJ whole genome shotgun (WGS) entry which is preliminary data.</text>
</comment>
<dbReference type="Pfam" id="PF00545">
    <property type="entry name" value="Ribonuclease"/>
    <property type="match status" value="1"/>
</dbReference>